<gene>
    <name evidence="2" type="ORF">LCGC14_1781450</name>
</gene>
<dbReference type="EMBL" id="LAZR01016854">
    <property type="protein sequence ID" value="KKM02736.1"/>
    <property type="molecule type" value="Genomic_DNA"/>
</dbReference>
<reference evidence="2" key="1">
    <citation type="journal article" date="2015" name="Nature">
        <title>Complex archaea that bridge the gap between prokaryotes and eukaryotes.</title>
        <authorList>
            <person name="Spang A."/>
            <person name="Saw J.H."/>
            <person name="Jorgensen S.L."/>
            <person name="Zaremba-Niedzwiedzka K."/>
            <person name="Martijn J."/>
            <person name="Lind A.E."/>
            <person name="van Eijk R."/>
            <person name="Schleper C."/>
            <person name="Guy L."/>
            <person name="Ettema T.J."/>
        </authorList>
    </citation>
    <scope>NUCLEOTIDE SEQUENCE</scope>
</reference>
<sequence>MMHDAGIRVLSFNVDTPEDYEKMLDMEVDGVISSDPLLGRKLKTH</sequence>
<dbReference type="Gene3D" id="3.20.20.190">
    <property type="entry name" value="Phosphatidylinositol (PI) phosphodiesterase"/>
    <property type="match status" value="1"/>
</dbReference>
<comment type="caution">
    <text evidence="2">The sequence shown here is derived from an EMBL/GenBank/DDBJ whole genome shotgun (WGS) entry which is preliminary data.</text>
</comment>
<feature type="domain" description="GP-PDE" evidence="1">
    <location>
        <begin position="1"/>
        <end position="43"/>
    </location>
</feature>
<accession>A0A0F9JA77</accession>
<name>A0A0F9JA77_9ZZZZ</name>
<dbReference type="AlphaFoldDB" id="A0A0F9JA77"/>
<dbReference type="InterPro" id="IPR030395">
    <property type="entry name" value="GP_PDE_dom"/>
</dbReference>
<dbReference type="PROSITE" id="PS51704">
    <property type="entry name" value="GP_PDE"/>
    <property type="match status" value="1"/>
</dbReference>
<dbReference type="GO" id="GO:0008081">
    <property type="term" value="F:phosphoric diester hydrolase activity"/>
    <property type="evidence" value="ECO:0007669"/>
    <property type="project" value="InterPro"/>
</dbReference>
<protein>
    <recommendedName>
        <fullName evidence="1">GP-PDE domain-containing protein</fullName>
    </recommendedName>
</protein>
<evidence type="ECO:0000259" key="1">
    <source>
        <dbReference type="PROSITE" id="PS51704"/>
    </source>
</evidence>
<dbReference type="SUPFAM" id="SSF51695">
    <property type="entry name" value="PLC-like phosphodiesterases"/>
    <property type="match status" value="1"/>
</dbReference>
<organism evidence="2">
    <name type="scientific">marine sediment metagenome</name>
    <dbReference type="NCBI Taxonomy" id="412755"/>
    <lineage>
        <taxon>unclassified sequences</taxon>
        <taxon>metagenomes</taxon>
        <taxon>ecological metagenomes</taxon>
    </lineage>
</organism>
<dbReference type="InterPro" id="IPR017946">
    <property type="entry name" value="PLC-like_Pdiesterase_TIM-brl"/>
</dbReference>
<evidence type="ECO:0000313" key="2">
    <source>
        <dbReference type="EMBL" id="KKM02736.1"/>
    </source>
</evidence>
<proteinExistence type="predicted"/>
<dbReference type="GO" id="GO:0006629">
    <property type="term" value="P:lipid metabolic process"/>
    <property type="evidence" value="ECO:0007669"/>
    <property type="project" value="InterPro"/>
</dbReference>